<evidence type="ECO:0000256" key="1">
    <source>
        <dbReference type="ARBA" id="ARBA00008390"/>
    </source>
</evidence>
<dbReference type="InterPro" id="IPR000463">
    <property type="entry name" value="Fatty_acid-bd"/>
</dbReference>
<dbReference type="InterPro" id="IPR012674">
    <property type="entry name" value="Calycin"/>
</dbReference>
<sequence length="148" mass="17357">MSAIPEKFYGRFNLEKSENFDEFLASKGVNWFVRQMIKLAGVSKVIAQGQEPGKYNLENLTSKRNTFYHNWELGKSFEAEGLDGNQHKITFDWKDGVLSEHHVRLNDPANSAETYFYTINDNDQLEMKMENNGITCRRWFKRVPQQQQ</sequence>
<evidence type="ECO:0000256" key="2">
    <source>
        <dbReference type="ARBA" id="ARBA00022448"/>
    </source>
</evidence>
<evidence type="ECO:0000313" key="5">
    <source>
        <dbReference type="EMBL" id="CAB3396833.1"/>
    </source>
</evidence>
<dbReference type="GO" id="GO:0008289">
    <property type="term" value="F:lipid binding"/>
    <property type="evidence" value="ECO:0007669"/>
    <property type="project" value="UniProtKB-KW"/>
</dbReference>
<keyword evidence="3" id="KW-0446">Lipid-binding</keyword>
<dbReference type="CDD" id="cd00742">
    <property type="entry name" value="FABP"/>
    <property type="match status" value="1"/>
</dbReference>
<dbReference type="PANTHER" id="PTHR22725">
    <property type="entry name" value="FATTY ACID-BINDING PROTEIN HOMOLOG 1-RELATED-RELATED"/>
    <property type="match status" value="1"/>
</dbReference>
<dbReference type="SUPFAM" id="SSF50814">
    <property type="entry name" value="Lipocalins"/>
    <property type="match status" value="1"/>
</dbReference>
<dbReference type="Proteomes" id="UP000494206">
    <property type="component" value="Unassembled WGS sequence"/>
</dbReference>
<dbReference type="PRINTS" id="PR00178">
    <property type="entry name" value="FATTYACIDBP"/>
</dbReference>
<dbReference type="OrthoDB" id="412780at2759"/>
<dbReference type="PANTHER" id="PTHR22725:SF9">
    <property type="entry name" value="FATTY ACID-BINDING PROTEIN HOMOLOG 3"/>
    <property type="match status" value="1"/>
</dbReference>
<dbReference type="EMBL" id="CADEPM010000001">
    <property type="protein sequence ID" value="CAB3396833.1"/>
    <property type="molecule type" value="Genomic_DNA"/>
</dbReference>
<feature type="domain" description="Cytosolic fatty-acid binding proteins" evidence="4">
    <location>
        <begin position="10"/>
        <end position="27"/>
    </location>
</feature>
<protein>
    <recommendedName>
        <fullName evidence="4">Cytosolic fatty-acid binding proteins domain-containing protein</fullName>
    </recommendedName>
</protein>
<gene>
    <name evidence="5" type="ORF">CBOVIS_LOCUS336</name>
</gene>
<organism evidence="5 6">
    <name type="scientific">Caenorhabditis bovis</name>
    <dbReference type="NCBI Taxonomy" id="2654633"/>
    <lineage>
        <taxon>Eukaryota</taxon>
        <taxon>Metazoa</taxon>
        <taxon>Ecdysozoa</taxon>
        <taxon>Nematoda</taxon>
        <taxon>Chromadorea</taxon>
        <taxon>Rhabditida</taxon>
        <taxon>Rhabditina</taxon>
        <taxon>Rhabditomorpha</taxon>
        <taxon>Rhabditoidea</taxon>
        <taxon>Rhabditidae</taxon>
        <taxon>Peloderinae</taxon>
        <taxon>Caenorhabditis</taxon>
    </lineage>
</organism>
<comment type="similarity">
    <text evidence="1">Belongs to the calycin superfamily. Fatty-acid binding protein (FABP) family.</text>
</comment>
<name>A0A8S1E7E6_9PELO</name>
<dbReference type="InterPro" id="IPR040094">
    <property type="entry name" value="Lbp1-4"/>
</dbReference>
<keyword evidence="6" id="KW-1185">Reference proteome</keyword>
<evidence type="ECO:0000313" key="6">
    <source>
        <dbReference type="Proteomes" id="UP000494206"/>
    </source>
</evidence>
<dbReference type="Gene3D" id="2.40.128.20">
    <property type="match status" value="1"/>
</dbReference>
<evidence type="ECO:0000259" key="4">
    <source>
        <dbReference type="PROSITE" id="PS00214"/>
    </source>
</evidence>
<reference evidence="5 6" key="1">
    <citation type="submission" date="2020-04" db="EMBL/GenBank/DDBJ databases">
        <authorList>
            <person name="Laetsch R D."/>
            <person name="Stevens L."/>
            <person name="Kumar S."/>
            <person name="Blaxter L. M."/>
        </authorList>
    </citation>
    <scope>NUCLEOTIDE SEQUENCE [LARGE SCALE GENOMIC DNA]</scope>
</reference>
<proteinExistence type="inferred from homology"/>
<evidence type="ECO:0000256" key="3">
    <source>
        <dbReference type="ARBA" id="ARBA00023121"/>
    </source>
</evidence>
<accession>A0A8S1E7E6</accession>
<comment type="caution">
    <text evidence="5">The sequence shown here is derived from an EMBL/GenBank/DDBJ whole genome shotgun (WGS) entry which is preliminary data.</text>
</comment>
<keyword evidence="2" id="KW-0813">Transport</keyword>
<dbReference type="AlphaFoldDB" id="A0A8S1E7E6"/>
<dbReference type="PROSITE" id="PS00214">
    <property type="entry name" value="FABP"/>
    <property type="match status" value="1"/>
</dbReference>